<keyword evidence="7" id="KW-0067">ATP-binding</keyword>
<dbReference type="Pfam" id="PF02518">
    <property type="entry name" value="HATPase_c"/>
    <property type="match status" value="1"/>
</dbReference>
<dbReference type="CDD" id="cd16917">
    <property type="entry name" value="HATPase_UhpB-NarQ-NarX-like"/>
    <property type="match status" value="1"/>
</dbReference>
<evidence type="ECO:0000256" key="3">
    <source>
        <dbReference type="ARBA" id="ARBA00022553"/>
    </source>
</evidence>
<evidence type="ECO:0000259" key="11">
    <source>
        <dbReference type="Pfam" id="PF02518"/>
    </source>
</evidence>
<evidence type="ECO:0000259" key="12">
    <source>
        <dbReference type="Pfam" id="PF07730"/>
    </source>
</evidence>
<dbReference type="GO" id="GO:0016020">
    <property type="term" value="C:membrane"/>
    <property type="evidence" value="ECO:0007669"/>
    <property type="project" value="InterPro"/>
</dbReference>
<organism evidence="13 14">
    <name type="scientific">Saccharopolyspora dendranthemae</name>
    <dbReference type="NCBI Taxonomy" id="1181886"/>
    <lineage>
        <taxon>Bacteria</taxon>
        <taxon>Bacillati</taxon>
        <taxon>Actinomycetota</taxon>
        <taxon>Actinomycetes</taxon>
        <taxon>Pseudonocardiales</taxon>
        <taxon>Pseudonocardiaceae</taxon>
        <taxon>Saccharopolyspora</taxon>
    </lineage>
</organism>
<dbReference type="InterPro" id="IPR003594">
    <property type="entry name" value="HATPase_dom"/>
</dbReference>
<evidence type="ECO:0000256" key="7">
    <source>
        <dbReference type="ARBA" id="ARBA00022840"/>
    </source>
</evidence>
<proteinExistence type="predicted"/>
<dbReference type="EC" id="2.7.13.3" evidence="2"/>
<keyword evidence="10" id="KW-1133">Transmembrane helix</keyword>
<evidence type="ECO:0000256" key="8">
    <source>
        <dbReference type="ARBA" id="ARBA00023012"/>
    </source>
</evidence>
<sequence length="391" mass="42148">MSTVTDVSRLQQRSWLSWWDGSPRSLLFDLAVAGAPIAGEFYAHGGRLTDTSPLTITAMIAAFSALLVRRRFPFAAALVVAVTSLNVERVLGFVEVALYTVASRRGPRLPTWLAATANVLVLLPVVLDWGDFRIGPTTTIVVGSVVVPVLLGLWVFGRRRVLADFREQAEQVERERELLAERAVEAQRREIAREMHDVVAHRIGVVSRHADILAANASDQRSAELAEIIRSTSATAMSELHDMLRALRDDAEPEPASASTTGIAELVDGAVRSGSNVQLHMAEPAPEVPPEVGRAAYRVVQEALTNAAKHSPHAAVLVAVSSDDDELSLTVTNRHSPRGHAVALPSSGFGLVGMRERVALTGGRLNTGRTEDGGYRVHATLPLRPEDAASE</sequence>
<feature type="domain" description="Histidine kinase/HSP90-like ATPase" evidence="11">
    <location>
        <begin position="294"/>
        <end position="384"/>
    </location>
</feature>
<dbReference type="Pfam" id="PF07730">
    <property type="entry name" value="HisKA_3"/>
    <property type="match status" value="1"/>
</dbReference>
<keyword evidence="4" id="KW-0808">Transferase</keyword>
<comment type="catalytic activity">
    <reaction evidence="1">
        <text>ATP + protein L-histidine = ADP + protein N-phospho-L-histidine.</text>
        <dbReference type="EC" id="2.7.13.3"/>
    </reaction>
</comment>
<feature type="domain" description="Signal transduction histidine kinase subgroup 3 dimerisation and phosphoacceptor" evidence="12">
    <location>
        <begin position="188"/>
        <end position="251"/>
    </location>
</feature>
<feature type="coiled-coil region" evidence="9">
    <location>
        <begin position="162"/>
        <end position="189"/>
    </location>
</feature>
<dbReference type="EMBL" id="VIWX01000005">
    <property type="protein sequence ID" value="TWF93504.1"/>
    <property type="molecule type" value="Genomic_DNA"/>
</dbReference>
<keyword evidence="10" id="KW-0472">Membrane</keyword>
<evidence type="ECO:0000256" key="9">
    <source>
        <dbReference type="SAM" id="Coils"/>
    </source>
</evidence>
<keyword evidence="6 13" id="KW-0418">Kinase</keyword>
<protein>
    <recommendedName>
        <fullName evidence="2">histidine kinase</fullName>
        <ecNumber evidence="2">2.7.13.3</ecNumber>
    </recommendedName>
</protein>
<keyword evidence="10" id="KW-0812">Transmembrane</keyword>
<accession>A0A561U2A8</accession>
<dbReference type="PANTHER" id="PTHR24421:SF10">
    <property type="entry name" value="NITRATE_NITRITE SENSOR PROTEIN NARQ"/>
    <property type="match status" value="1"/>
</dbReference>
<dbReference type="GO" id="GO:0046983">
    <property type="term" value="F:protein dimerization activity"/>
    <property type="evidence" value="ECO:0007669"/>
    <property type="project" value="InterPro"/>
</dbReference>
<feature type="transmembrane region" description="Helical" evidence="10">
    <location>
        <begin position="109"/>
        <end position="127"/>
    </location>
</feature>
<dbReference type="SUPFAM" id="SSF55874">
    <property type="entry name" value="ATPase domain of HSP90 chaperone/DNA topoisomerase II/histidine kinase"/>
    <property type="match status" value="1"/>
</dbReference>
<dbReference type="InterPro" id="IPR050482">
    <property type="entry name" value="Sensor_HK_TwoCompSys"/>
</dbReference>
<comment type="caution">
    <text evidence="13">The sequence shown here is derived from an EMBL/GenBank/DDBJ whole genome shotgun (WGS) entry which is preliminary data.</text>
</comment>
<feature type="transmembrane region" description="Helical" evidence="10">
    <location>
        <begin position="51"/>
        <end position="68"/>
    </location>
</feature>
<dbReference type="Gene3D" id="3.30.565.10">
    <property type="entry name" value="Histidine kinase-like ATPase, C-terminal domain"/>
    <property type="match status" value="1"/>
</dbReference>
<keyword evidence="9" id="KW-0175">Coiled coil</keyword>
<keyword evidence="3" id="KW-0597">Phosphoprotein</keyword>
<evidence type="ECO:0000313" key="13">
    <source>
        <dbReference type="EMBL" id="TWF93504.1"/>
    </source>
</evidence>
<evidence type="ECO:0000256" key="4">
    <source>
        <dbReference type="ARBA" id="ARBA00022679"/>
    </source>
</evidence>
<evidence type="ECO:0000313" key="14">
    <source>
        <dbReference type="Proteomes" id="UP000316184"/>
    </source>
</evidence>
<dbReference type="Proteomes" id="UP000316184">
    <property type="component" value="Unassembled WGS sequence"/>
</dbReference>
<dbReference type="PANTHER" id="PTHR24421">
    <property type="entry name" value="NITRATE/NITRITE SENSOR PROTEIN NARX-RELATED"/>
    <property type="match status" value="1"/>
</dbReference>
<keyword evidence="5" id="KW-0547">Nucleotide-binding</keyword>
<name>A0A561U2A8_9PSEU</name>
<dbReference type="InterPro" id="IPR011712">
    <property type="entry name" value="Sig_transdc_His_kin_sub3_dim/P"/>
</dbReference>
<feature type="transmembrane region" description="Helical" evidence="10">
    <location>
        <begin position="139"/>
        <end position="156"/>
    </location>
</feature>
<dbReference type="Gene3D" id="1.20.5.1930">
    <property type="match status" value="1"/>
</dbReference>
<dbReference type="GO" id="GO:0000155">
    <property type="term" value="F:phosphorelay sensor kinase activity"/>
    <property type="evidence" value="ECO:0007669"/>
    <property type="project" value="InterPro"/>
</dbReference>
<gene>
    <name evidence="13" type="ORF">FHU35_15348</name>
</gene>
<evidence type="ECO:0000256" key="10">
    <source>
        <dbReference type="SAM" id="Phobius"/>
    </source>
</evidence>
<keyword evidence="14" id="KW-1185">Reference proteome</keyword>
<dbReference type="InterPro" id="IPR036890">
    <property type="entry name" value="HATPase_C_sf"/>
</dbReference>
<evidence type="ECO:0000256" key="1">
    <source>
        <dbReference type="ARBA" id="ARBA00000085"/>
    </source>
</evidence>
<dbReference type="GO" id="GO:0005524">
    <property type="term" value="F:ATP binding"/>
    <property type="evidence" value="ECO:0007669"/>
    <property type="project" value="UniProtKB-KW"/>
</dbReference>
<reference evidence="13 14" key="1">
    <citation type="submission" date="2019-06" db="EMBL/GenBank/DDBJ databases">
        <title>Sequencing the genomes of 1000 actinobacteria strains.</title>
        <authorList>
            <person name="Klenk H.-P."/>
        </authorList>
    </citation>
    <scope>NUCLEOTIDE SEQUENCE [LARGE SCALE GENOMIC DNA]</scope>
    <source>
        <strain evidence="13 14">DSM 46699</strain>
    </source>
</reference>
<evidence type="ECO:0000256" key="2">
    <source>
        <dbReference type="ARBA" id="ARBA00012438"/>
    </source>
</evidence>
<dbReference type="AlphaFoldDB" id="A0A561U2A8"/>
<evidence type="ECO:0000256" key="6">
    <source>
        <dbReference type="ARBA" id="ARBA00022777"/>
    </source>
</evidence>
<evidence type="ECO:0000256" key="5">
    <source>
        <dbReference type="ARBA" id="ARBA00022741"/>
    </source>
</evidence>
<keyword evidence="8" id="KW-0902">Two-component regulatory system</keyword>